<keyword evidence="4" id="KW-1185">Reference proteome</keyword>
<dbReference type="PANTHER" id="PTHR28243">
    <property type="entry name" value="AGL049CP"/>
    <property type="match status" value="1"/>
</dbReference>
<dbReference type="EMBL" id="FXLY01000012">
    <property type="protein sequence ID" value="SMN22491.1"/>
    <property type="molecule type" value="Genomic_DNA"/>
</dbReference>
<dbReference type="InterPro" id="IPR012349">
    <property type="entry name" value="Split_barrel_FMN-bd"/>
</dbReference>
<name>A0A1X7RA58_9SACH</name>
<dbReference type="PANTHER" id="PTHR28243:SF1">
    <property type="entry name" value="PYRIDOXAMINE 5'-PHOSPHATE OXIDASE ALR4036 FAMILY FMN-BINDING DOMAIN-CONTAINING PROTEIN"/>
    <property type="match status" value="1"/>
</dbReference>
<feature type="compositionally biased region" description="Acidic residues" evidence="1">
    <location>
        <begin position="226"/>
        <end position="250"/>
    </location>
</feature>
<dbReference type="OrthoDB" id="5394411at2759"/>
<feature type="region of interest" description="Disordered" evidence="1">
    <location>
        <begin position="207"/>
        <end position="262"/>
    </location>
</feature>
<dbReference type="Proteomes" id="UP000196158">
    <property type="component" value="Unassembled WGS sequence"/>
</dbReference>
<reference evidence="3 4" key="1">
    <citation type="submission" date="2017-04" db="EMBL/GenBank/DDBJ databases">
        <authorList>
            <person name="Afonso C.L."/>
            <person name="Miller P.J."/>
            <person name="Scott M.A."/>
            <person name="Spackman E."/>
            <person name="Goraichik I."/>
            <person name="Dimitrov K.M."/>
            <person name="Suarez D.L."/>
            <person name="Swayne D.E."/>
        </authorList>
    </citation>
    <scope>NUCLEOTIDE SEQUENCE [LARGE SCALE GENOMIC DNA]</scope>
</reference>
<dbReference type="Gene3D" id="2.30.110.10">
    <property type="entry name" value="Electron Transport, Fmn-binding Protein, Chain A"/>
    <property type="match status" value="1"/>
</dbReference>
<dbReference type="Pfam" id="PF12766">
    <property type="entry name" value="Pyridox_oxase_2"/>
    <property type="match status" value="1"/>
</dbReference>
<dbReference type="InterPro" id="IPR024624">
    <property type="entry name" value="Pyridox_Oxase_Alr4036_FMN-bd"/>
</dbReference>
<dbReference type="GO" id="GO:0010181">
    <property type="term" value="F:FMN binding"/>
    <property type="evidence" value="ECO:0007669"/>
    <property type="project" value="InterPro"/>
</dbReference>
<feature type="compositionally biased region" description="Basic and acidic residues" evidence="1">
    <location>
        <begin position="251"/>
        <end position="262"/>
    </location>
</feature>
<evidence type="ECO:0000256" key="1">
    <source>
        <dbReference type="SAM" id="MobiDB-lite"/>
    </source>
</evidence>
<evidence type="ECO:0000313" key="4">
    <source>
        <dbReference type="Proteomes" id="UP000196158"/>
    </source>
</evidence>
<dbReference type="SUPFAM" id="SSF50475">
    <property type="entry name" value="FMN-binding split barrel"/>
    <property type="match status" value="1"/>
</dbReference>
<evidence type="ECO:0000313" key="3">
    <source>
        <dbReference type="EMBL" id="SMN22491.1"/>
    </source>
</evidence>
<evidence type="ECO:0000259" key="2">
    <source>
        <dbReference type="Pfam" id="PF12766"/>
    </source>
</evidence>
<dbReference type="STRING" id="1789683.A0A1X7RA58"/>
<protein>
    <recommendedName>
        <fullName evidence="2">Pyridoxamine 5'-phosphate oxidase Alr4036 family FMN-binding domain-containing protein</fullName>
    </recommendedName>
</protein>
<proteinExistence type="predicted"/>
<feature type="domain" description="Pyridoxamine 5'-phosphate oxidase Alr4036 family FMN-binding" evidence="2">
    <location>
        <begin position="5"/>
        <end position="102"/>
    </location>
</feature>
<accession>A0A1X7RA58</accession>
<feature type="region of interest" description="Disordered" evidence="1">
    <location>
        <begin position="140"/>
        <end position="160"/>
    </location>
</feature>
<organism evidence="3 4">
    <name type="scientific">Maudiozyma saulgeensis</name>
    <dbReference type="NCBI Taxonomy" id="1789683"/>
    <lineage>
        <taxon>Eukaryota</taxon>
        <taxon>Fungi</taxon>
        <taxon>Dikarya</taxon>
        <taxon>Ascomycota</taxon>
        <taxon>Saccharomycotina</taxon>
        <taxon>Saccharomycetes</taxon>
        <taxon>Saccharomycetales</taxon>
        <taxon>Saccharomycetaceae</taxon>
        <taxon>Maudiozyma</taxon>
    </lineage>
</organism>
<dbReference type="AlphaFoldDB" id="A0A1X7RA58"/>
<gene>
    <name evidence="3" type="ORF">KASA_0G00869G</name>
</gene>
<sequence length="262" mass="30453">MRNQMAPWVPLFIQSSNNNKNEKNPFTPFQFATVQEGPIGKPTVKTVVFRDFLFHDKCTNVLTFCTDLRNDKLCNSSPYFESCFYFPTTWEQYRFSGQWFILSLESSNHIETTDQFLVQHTHEEWEDEIMRQWGQMSRGAKSLYRKPAPGSPLSEANRKKLDKIQRGVDGAHDDTGLENFGLVCLLVDKVDYLNLKDGSGGERRLFERCTKSSSSNESNNDKNDNEINDDDDDDDDDNEQEQDDEDEDDDHWAMWKETEVCP</sequence>